<gene>
    <name evidence="5" type="primary">rpsI</name>
    <name evidence="7" type="ORF">SAMN05216360_1053</name>
</gene>
<dbReference type="PROSITE" id="PS00360">
    <property type="entry name" value="RIBOSOMAL_S9"/>
    <property type="match status" value="1"/>
</dbReference>
<dbReference type="NCBIfam" id="NF001099">
    <property type="entry name" value="PRK00132.1"/>
    <property type="match status" value="1"/>
</dbReference>
<dbReference type="Proteomes" id="UP000198704">
    <property type="component" value="Unassembled WGS sequence"/>
</dbReference>
<evidence type="ECO:0000256" key="6">
    <source>
        <dbReference type="RuleBase" id="RU003815"/>
    </source>
</evidence>
<accession>A0A1G9XRK3</accession>
<dbReference type="AlphaFoldDB" id="A0A1G9XRK3"/>
<dbReference type="GO" id="GO:0003723">
    <property type="term" value="F:RNA binding"/>
    <property type="evidence" value="ECO:0007669"/>
    <property type="project" value="TreeGrafter"/>
</dbReference>
<dbReference type="PANTHER" id="PTHR21569">
    <property type="entry name" value="RIBOSOMAL PROTEIN S9"/>
    <property type="match status" value="1"/>
</dbReference>
<dbReference type="HAMAP" id="MF_00532_B">
    <property type="entry name" value="Ribosomal_uS9_B"/>
    <property type="match status" value="1"/>
</dbReference>
<dbReference type="InterPro" id="IPR000754">
    <property type="entry name" value="Ribosomal_uS9"/>
</dbReference>
<dbReference type="InterPro" id="IPR020568">
    <property type="entry name" value="Ribosomal_Su5_D2-typ_SF"/>
</dbReference>
<name>A0A1G9XRK3_9HYPH</name>
<dbReference type="GO" id="GO:0003735">
    <property type="term" value="F:structural constituent of ribosome"/>
    <property type="evidence" value="ECO:0007669"/>
    <property type="project" value="InterPro"/>
</dbReference>
<dbReference type="OrthoDB" id="9803965at2"/>
<dbReference type="EMBL" id="FNHS01000005">
    <property type="protein sequence ID" value="SDM99350.1"/>
    <property type="molecule type" value="Genomic_DNA"/>
</dbReference>
<proteinExistence type="inferred from homology"/>
<evidence type="ECO:0000256" key="4">
    <source>
        <dbReference type="ARBA" id="ARBA00035259"/>
    </source>
</evidence>
<evidence type="ECO:0000256" key="2">
    <source>
        <dbReference type="ARBA" id="ARBA00022980"/>
    </source>
</evidence>
<dbReference type="Pfam" id="PF00380">
    <property type="entry name" value="Ribosomal_S9"/>
    <property type="match status" value="1"/>
</dbReference>
<organism evidence="7 8">
    <name type="scientific">Methylobacterium phyllostachyos</name>
    <dbReference type="NCBI Taxonomy" id="582672"/>
    <lineage>
        <taxon>Bacteria</taxon>
        <taxon>Pseudomonadati</taxon>
        <taxon>Pseudomonadota</taxon>
        <taxon>Alphaproteobacteria</taxon>
        <taxon>Hyphomicrobiales</taxon>
        <taxon>Methylobacteriaceae</taxon>
        <taxon>Methylobacterium</taxon>
    </lineage>
</organism>
<keyword evidence="8" id="KW-1185">Reference proteome</keyword>
<dbReference type="FunFam" id="3.30.230.10:FF:000001">
    <property type="entry name" value="30S ribosomal protein S9"/>
    <property type="match status" value="1"/>
</dbReference>
<keyword evidence="2 5" id="KW-0689">Ribosomal protein</keyword>
<keyword evidence="3 5" id="KW-0687">Ribonucleoprotein</keyword>
<dbReference type="PANTHER" id="PTHR21569:SF1">
    <property type="entry name" value="SMALL RIBOSOMAL SUBUNIT PROTEIN US9M"/>
    <property type="match status" value="1"/>
</dbReference>
<dbReference type="InterPro" id="IPR023035">
    <property type="entry name" value="Ribosomal_uS9_bac/plastid"/>
</dbReference>
<reference evidence="8" key="1">
    <citation type="submission" date="2016-10" db="EMBL/GenBank/DDBJ databases">
        <authorList>
            <person name="Varghese N."/>
            <person name="Submissions S."/>
        </authorList>
    </citation>
    <scope>NUCLEOTIDE SEQUENCE [LARGE SCALE GENOMIC DNA]</scope>
    <source>
        <strain evidence="8">BL47</strain>
    </source>
</reference>
<dbReference type="STRING" id="582672.SAMN05216360_1053"/>
<evidence type="ECO:0000256" key="3">
    <source>
        <dbReference type="ARBA" id="ARBA00023274"/>
    </source>
</evidence>
<dbReference type="Gene3D" id="3.30.230.10">
    <property type="match status" value="1"/>
</dbReference>
<evidence type="ECO:0000256" key="1">
    <source>
        <dbReference type="ARBA" id="ARBA00005251"/>
    </source>
</evidence>
<dbReference type="InterPro" id="IPR020574">
    <property type="entry name" value="Ribosomal_uS9_CS"/>
</dbReference>
<comment type="similarity">
    <text evidence="1 5 6">Belongs to the universal ribosomal protein uS9 family.</text>
</comment>
<dbReference type="GO" id="GO:0006412">
    <property type="term" value="P:translation"/>
    <property type="evidence" value="ECO:0007669"/>
    <property type="project" value="UniProtKB-UniRule"/>
</dbReference>
<dbReference type="RefSeq" id="WP_091715164.1">
    <property type="nucleotide sequence ID" value="NZ_FNHS01000005.1"/>
</dbReference>
<evidence type="ECO:0000256" key="5">
    <source>
        <dbReference type="HAMAP-Rule" id="MF_00532"/>
    </source>
</evidence>
<sequence>MATLQSLADLNRANTGAVDPANEAPVHVQKLDAQGRAYATGKRKDAVARVWIKPGKGTVTINKRPVETYFARPVLRMILRQPLEIAGRVDQYDITVTVAGGGLSGQAGAVRHGLSKALTYYEPELRAPLKREGFLTRDARVVERKKYGRKKARRSFQFSKR</sequence>
<dbReference type="SUPFAM" id="SSF54211">
    <property type="entry name" value="Ribosomal protein S5 domain 2-like"/>
    <property type="match status" value="1"/>
</dbReference>
<evidence type="ECO:0000313" key="7">
    <source>
        <dbReference type="EMBL" id="SDM99350.1"/>
    </source>
</evidence>
<evidence type="ECO:0000313" key="8">
    <source>
        <dbReference type="Proteomes" id="UP000198704"/>
    </source>
</evidence>
<dbReference type="InterPro" id="IPR014721">
    <property type="entry name" value="Ribsml_uS5_D2-typ_fold_subgr"/>
</dbReference>
<protein>
    <recommendedName>
        <fullName evidence="4 5">Small ribosomal subunit protein uS9</fullName>
    </recommendedName>
</protein>
<dbReference type="GO" id="GO:0022627">
    <property type="term" value="C:cytosolic small ribosomal subunit"/>
    <property type="evidence" value="ECO:0007669"/>
    <property type="project" value="TreeGrafter"/>
</dbReference>